<reference evidence="3 4" key="1">
    <citation type="journal article" date="2019" name="Int. J. Syst. Evol. Microbiol.">
        <title>The Global Catalogue of Microorganisms (GCM) 10K type strain sequencing project: providing services to taxonomists for standard genome sequencing and annotation.</title>
        <authorList>
            <consortium name="The Broad Institute Genomics Platform"/>
            <consortium name="The Broad Institute Genome Sequencing Center for Infectious Disease"/>
            <person name="Wu L."/>
            <person name="Ma J."/>
        </authorList>
    </citation>
    <scope>NUCLEOTIDE SEQUENCE [LARGE SCALE GENOMIC DNA]</scope>
    <source>
        <strain evidence="3 4">JCM 15900</strain>
    </source>
</reference>
<feature type="compositionally biased region" description="Low complexity" evidence="1">
    <location>
        <begin position="917"/>
        <end position="927"/>
    </location>
</feature>
<gene>
    <name evidence="3" type="ORF">GCM10009823_25370</name>
</gene>
<feature type="compositionally biased region" description="Pro residues" evidence="1">
    <location>
        <begin position="928"/>
        <end position="937"/>
    </location>
</feature>
<name>A0ABN2WZE5_9MICO</name>
<protein>
    <submittedName>
        <fullName evidence="3">Uncharacterized protein</fullName>
    </submittedName>
</protein>
<proteinExistence type="predicted"/>
<comment type="caution">
    <text evidence="3">The sequence shown here is derived from an EMBL/GenBank/DDBJ whole genome shotgun (WGS) entry which is preliminary data.</text>
</comment>
<keyword evidence="2" id="KW-0812">Transmembrane</keyword>
<dbReference type="RefSeq" id="WP_344337645.1">
    <property type="nucleotide sequence ID" value="NZ_BAAAPZ010000012.1"/>
</dbReference>
<evidence type="ECO:0000256" key="1">
    <source>
        <dbReference type="SAM" id="MobiDB-lite"/>
    </source>
</evidence>
<feature type="transmembrane region" description="Helical" evidence="2">
    <location>
        <begin position="570"/>
        <end position="591"/>
    </location>
</feature>
<keyword evidence="4" id="KW-1185">Reference proteome</keyword>
<organism evidence="3 4">
    <name type="scientific">Brevibacterium salitolerans</name>
    <dbReference type="NCBI Taxonomy" id="1403566"/>
    <lineage>
        <taxon>Bacteria</taxon>
        <taxon>Bacillati</taxon>
        <taxon>Actinomycetota</taxon>
        <taxon>Actinomycetes</taxon>
        <taxon>Micrococcales</taxon>
        <taxon>Brevibacteriaceae</taxon>
        <taxon>Brevibacterium</taxon>
    </lineage>
</organism>
<evidence type="ECO:0000313" key="4">
    <source>
        <dbReference type="Proteomes" id="UP001500984"/>
    </source>
</evidence>
<dbReference type="EMBL" id="BAAAPZ010000012">
    <property type="protein sequence ID" value="GAA2102111.1"/>
    <property type="molecule type" value="Genomic_DNA"/>
</dbReference>
<keyword evidence="2" id="KW-1133">Transmembrane helix</keyword>
<dbReference type="Proteomes" id="UP001500984">
    <property type="component" value="Unassembled WGS sequence"/>
</dbReference>
<feature type="region of interest" description="Disordered" evidence="1">
    <location>
        <begin position="891"/>
        <end position="959"/>
    </location>
</feature>
<accession>A0ABN2WZE5</accession>
<keyword evidence="2" id="KW-0472">Membrane</keyword>
<feature type="transmembrane region" description="Helical" evidence="2">
    <location>
        <begin position="546"/>
        <end position="564"/>
    </location>
</feature>
<evidence type="ECO:0000256" key="2">
    <source>
        <dbReference type="SAM" id="Phobius"/>
    </source>
</evidence>
<evidence type="ECO:0000313" key="3">
    <source>
        <dbReference type="EMBL" id="GAA2102111.1"/>
    </source>
</evidence>
<sequence>MSPTGTDLRTLTLVTAPASLVGVRETLRDWQAGGLVSDFVWVPAQAVTADSVPGFLCARGQRTRVSVRGLSGVQRYGRIRVVALSAVLADRPASAEEFAGVTAAGDLLRRIVGEEFGGTPVTAVRATFAGPGAVGLADTVPSGGWTDVVLSPSDSRGPRVGTRPVDTSAPAELGRHLAAQIAALAGLWDRLPEGTLDGIEPAHTGFKARLARSFHRRLDGSAVETAVRERVLAVADGYPLPHRGGIHATYAENESGAVEAQVQNLWTKHGWVIRADREQHMPAKPRAISAGQALRMFFAFLLSALRGAPSAWLGSVVDSTKAAVASTVQNLVMGGSDSAYNVVVGGVDSQGRPVGWEETVSAAEQLHSRLDDGGQPVHEDLSPLWRSFVSASLTLVDARQREQELPAASQGAQPAIVRTPEAVAPDPERPFRVRGTVAGRLGEVSVQPADVVRADEVGAQVQQLATDPQARLADASAQFSEMEQWTLASRASFVSRVGLVIAEHLRGRQAEVAQRAQGLATASGPDADTTREVAEQNRVLGVRMRIAAFAGLALTLLFALLSFWGAFAWWVFWILFAVTLLGSLAGAFLAFMRTQSELFRLIHREQKRQDDVAVDQRNLAAALRDLTRLGDAYGQYLRWADVVGAFVHRPFGSPAAAAAGHGGRFDDLPLSTGHAEYVVDSAAVDATARTLRSELFDVGWADTQWSAFLRSSAASAQLHNQQLAADPQRLFAETAVGPGSALSTLTRSLTEHGVDPRLGEAPWQAAMGRLQDPRHAATRAELLGRIADGAGGAQVSAQDFLGAVGQRLDPGSGAPELLDDVLLTSSGAGSDVHGLADEVVLTERSGFSTVLVHTQLSRVVSDDDLAFFRERSASVAWGQGDSPWSIAAARAQAQLHQGAQGREQPGQGAQGREGSGPQQASAPSRSAPQPPQVPHPQGPGGAASGGEPPLQNPFGGQAF</sequence>